<reference evidence="3" key="2">
    <citation type="submission" date="2023-06" db="EMBL/GenBank/DDBJ databases">
        <authorList>
            <consortium name="Lawrence Berkeley National Laboratory"/>
            <person name="Haridas S."/>
            <person name="Hensen N."/>
            <person name="Bonometti L."/>
            <person name="Westerberg I."/>
            <person name="Brannstrom I.O."/>
            <person name="Guillou S."/>
            <person name="Cros-Aarteil S."/>
            <person name="Calhoun S."/>
            <person name="Kuo A."/>
            <person name="Mondo S."/>
            <person name="Pangilinan J."/>
            <person name="Riley R."/>
            <person name="Labutti K."/>
            <person name="Andreopoulos B."/>
            <person name="Lipzen A."/>
            <person name="Chen C."/>
            <person name="Yanf M."/>
            <person name="Daum C."/>
            <person name="Ng V."/>
            <person name="Clum A."/>
            <person name="Steindorff A."/>
            <person name="Ohm R."/>
            <person name="Martin F."/>
            <person name="Silar P."/>
            <person name="Natvig D."/>
            <person name="Lalanne C."/>
            <person name="Gautier V."/>
            <person name="Ament-Velasquez S.L."/>
            <person name="Kruys A."/>
            <person name="Hutchinson M.I."/>
            <person name="Powell A.J."/>
            <person name="Barry K."/>
            <person name="Miller A.N."/>
            <person name="Grigoriev I.V."/>
            <person name="Debuchy R."/>
            <person name="Gladieux P."/>
            <person name="Thoren M.H."/>
            <person name="Johannesson H."/>
        </authorList>
    </citation>
    <scope>NUCLEOTIDE SEQUENCE</scope>
    <source>
        <strain evidence="3">CBS 314.62</strain>
    </source>
</reference>
<sequence>MRRTVSLPMCGLRENGRVQVCLGMEPYVCLDRLCPHNKAPFKDRDTWVSHLAVDHAMEPRWRSIDCPLCKEKIKAGKSVIIQHLQTHLEGLALSALPGDPDSDAEANSETPLSPIPMRNTNQAILFEDARPHQVRIPAEEWEKHKEVILQQYRTSTLQEIKYHMEKEYNFIATVALTIMIANGNTFTKLGIYGVKIKRQANGHPASGG</sequence>
<reference evidence="3" key="1">
    <citation type="journal article" date="2023" name="Mol. Phylogenet. Evol.">
        <title>Genome-scale phylogeny and comparative genomics of the fungal order Sordariales.</title>
        <authorList>
            <person name="Hensen N."/>
            <person name="Bonometti L."/>
            <person name="Westerberg I."/>
            <person name="Brannstrom I.O."/>
            <person name="Guillou S."/>
            <person name="Cros-Aarteil S."/>
            <person name="Calhoun S."/>
            <person name="Haridas S."/>
            <person name="Kuo A."/>
            <person name="Mondo S."/>
            <person name="Pangilinan J."/>
            <person name="Riley R."/>
            <person name="LaButti K."/>
            <person name="Andreopoulos B."/>
            <person name="Lipzen A."/>
            <person name="Chen C."/>
            <person name="Yan M."/>
            <person name="Daum C."/>
            <person name="Ng V."/>
            <person name="Clum A."/>
            <person name="Steindorff A."/>
            <person name="Ohm R.A."/>
            <person name="Martin F."/>
            <person name="Silar P."/>
            <person name="Natvig D.O."/>
            <person name="Lalanne C."/>
            <person name="Gautier V."/>
            <person name="Ament-Velasquez S.L."/>
            <person name="Kruys A."/>
            <person name="Hutchinson M.I."/>
            <person name="Powell A.J."/>
            <person name="Barry K."/>
            <person name="Miller A.N."/>
            <person name="Grigoriev I.V."/>
            <person name="Debuchy R."/>
            <person name="Gladieux P."/>
            <person name="Hiltunen Thoren M."/>
            <person name="Johannesson H."/>
        </authorList>
    </citation>
    <scope>NUCLEOTIDE SEQUENCE</scope>
    <source>
        <strain evidence="3">CBS 314.62</strain>
    </source>
</reference>
<protein>
    <recommendedName>
        <fullName evidence="2">Clr5 domain-containing protein</fullName>
    </recommendedName>
</protein>
<dbReference type="EMBL" id="JAULSO010000007">
    <property type="protein sequence ID" value="KAK3681305.1"/>
    <property type="molecule type" value="Genomic_DNA"/>
</dbReference>
<dbReference type="Proteomes" id="UP001270362">
    <property type="component" value="Unassembled WGS sequence"/>
</dbReference>
<evidence type="ECO:0000259" key="2">
    <source>
        <dbReference type="Pfam" id="PF14420"/>
    </source>
</evidence>
<dbReference type="AlphaFoldDB" id="A0AAE0WZF3"/>
<evidence type="ECO:0000313" key="3">
    <source>
        <dbReference type="EMBL" id="KAK3681305.1"/>
    </source>
</evidence>
<dbReference type="InterPro" id="IPR025676">
    <property type="entry name" value="Clr5_dom"/>
</dbReference>
<organism evidence="3 4">
    <name type="scientific">Podospora appendiculata</name>
    <dbReference type="NCBI Taxonomy" id="314037"/>
    <lineage>
        <taxon>Eukaryota</taxon>
        <taxon>Fungi</taxon>
        <taxon>Dikarya</taxon>
        <taxon>Ascomycota</taxon>
        <taxon>Pezizomycotina</taxon>
        <taxon>Sordariomycetes</taxon>
        <taxon>Sordariomycetidae</taxon>
        <taxon>Sordariales</taxon>
        <taxon>Podosporaceae</taxon>
        <taxon>Podospora</taxon>
    </lineage>
</organism>
<keyword evidence="4" id="KW-1185">Reference proteome</keyword>
<dbReference type="Pfam" id="PF14420">
    <property type="entry name" value="Clr5"/>
    <property type="match status" value="1"/>
</dbReference>
<accession>A0AAE0WZF3</accession>
<name>A0AAE0WZF3_9PEZI</name>
<evidence type="ECO:0000313" key="4">
    <source>
        <dbReference type="Proteomes" id="UP001270362"/>
    </source>
</evidence>
<feature type="region of interest" description="Disordered" evidence="1">
    <location>
        <begin position="95"/>
        <end position="116"/>
    </location>
</feature>
<evidence type="ECO:0000256" key="1">
    <source>
        <dbReference type="SAM" id="MobiDB-lite"/>
    </source>
</evidence>
<comment type="caution">
    <text evidence="3">The sequence shown here is derived from an EMBL/GenBank/DDBJ whole genome shotgun (WGS) entry which is preliminary data.</text>
</comment>
<proteinExistence type="predicted"/>
<gene>
    <name evidence="3" type="ORF">B0T22DRAFT_523440</name>
</gene>
<feature type="domain" description="Clr5" evidence="2">
    <location>
        <begin position="137"/>
        <end position="173"/>
    </location>
</feature>